<sequence>MNAEQQKKNILVAPLDWGLGHTTRCIPVIYELVKQGAQVIAAGNEVQCGLLEKEFPQIRYLHLEGYNVHYTAKRSGFVFNLLKQAPRIWKAIRHEHRWLQHVVAKYHIDGVISDNRFGLYHTTVPTVFITHQLRVKNPLGARMETISQRMNYRWIEKFSRCWIPDYAEPPGLAGDLSHPAVMPAVPYEYLGPLSRMQPQKERTAKEMILILLSGPEPQRSLFEQLLCTQLKSFKTASVLVRGLPKGGGPQLPELPYTQVYDHLPSAALNQLISDAAYIICRSGYSSVMDLQAVGARSILVPTPGQTEQEYLAGLLSQQQRAISSSQESFQLEALLEKAQQLHYAAPFSNSAAVLEQAVARFLNDDAGSVHTG</sequence>
<dbReference type="PANTHER" id="PTHR21015">
    <property type="entry name" value="UDP-N-ACETYLGLUCOSAMINE--N-ACETYLMURAMYL-(PENTAPEPTIDE) PYROPHOSPHORYL-UNDECAPRENOL N-ACETYLGLUCOSAMINE TRANSFERASE 1"/>
    <property type="match status" value="1"/>
</dbReference>
<dbReference type="Proteomes" id="UP001199816">
    <property type="component" value="Unassembled WGS sequence"/>
</dbReference>
<proteinExistence type="predicted"/>
<dbReference type="InterPro" id="IPR007235">
    <property type="entry name" value="Glyco_trans_28_C"/>
</dbReference>
<reference evidence="2 3" key="1">
    <citation type="submission" date="2021-11" db="EMBL/GenBank/DDBJ databases">
        <title>Genomic of Niabella pedocola.</title>
        <authorList>
            <person name="Wu T."/>
        </authorList>
    </citation>
    <scope>NUCLEOTIDE SEQUENCE [LARGE SCALE GENOMIC DNA]</scope>
    <source>
        <strain evidence="2 3">JCM 31011</strain>
    </source>
</reference>
<dbReference type="SUPFAM" id="SSF53756">
    <property type="entry name" value="UDP-Glycosyltransferase/glycogen phosphorylase"/>
    <property type="match status" value="1"/>
</dbReference>
<dbReference type="EMBL" id="JAJNEC010000005">
    <property type="protein sequence ID" value="MCD2423913.1"/>
    <property type="molecule type" value="Genomic_DNA"/>
</dbReference>
<gene>
    <name evidence="2" type="ORF">LQ567_14140</name>
</gene>
<accession>A0ABS8PS62</accession>
<evidence type="ECO:0000313" key="3">
    <source>
        <dbReference type="Proteomes" id="UP001199816"/>
    </source>
</evidence>
<dbReference type="Pfam" id="PF04101">
    <property type="entry name" value="Glyco_tran_28_C"/>
    <property type="match status" value="1"/>
</dbReference>
<keyword evidence="3" id="KW-1185">Reference proteome</keyword>
<dbReference type="RefSeq" id="WP_231005171.1">
    <property type="nucleotide sequence ID" value="NZ_JAJNEC010000005.1"/>
</dbReference>
<dbReference type="GO" id="GO:0016740">
    <property type="term" value="F:transferase activity"/>
    <property type="evidence" value="ECO:0007669"/>
    <property type="project" value="UniProtKB-KW"/>
</dbReference>
<feature type="domain" description="Glycosyl transferase family 28 C-terminal" evidence="1">
    <location>
        <begin position="268"/>
        <end position="343"/>
    </location>
</feature>
<protein>
    <submittedName>
        <fullName evidence="2">Glycosyl transferase family 28</fullName>
    </submittedName>
</protein>
<comment type="caution">
    <text evidence="2">The sequence shown here is derived from an EMBL/GenBank/DDBJ whole genome shotgun (WGS) entry which is preliminary data.</text>
</comment>
<keyword evidence="2" id="KW-0808">Transferase</keyword>
<evidence type="ECO:0000259" key="1">
    <source>
        <dbReference type="Pfam" id="PF04101"/>
    </source>
</evidence>
<evidence type="ECO:0000313" key="2">
    <source>
        <dbReference type="EMBL" id="MCD2423913.1"/>
    </source>
</evidence>
<dbReference type="PANTHER" id="PTHR21015:SF22">
    <property type="entry name" value="GLYCOSYLTRANSFERASE"/>
    <property type="match status" value="1"/>
</dbReference>
<name>A0ABS8PS62_9BACT</name>
<dbReference type="Gene3D" id="3.40.50.2000">
    <property type="entry name" value="Glycogen Phosphorylase B"/>
    <property type="match status" value="1"/>
</dbReference>
<organism evidence="2 3">
    <name type="scientific">Niabella pedocola</name>
    <dbReference type="NCBI Taxonomy" id="1752077"/>
    <lineage>
        <taxon>Bacteria</taxon>
        <taxon>Pseudomonadati</taxon>
        <taxon>Bacteroidota</taxon>
        <taxon>Chitinophagia</taxon>
        <taxon>Chitinophagales</taxon>
        <taxon>Chitinophagaceae</taxon>
        <taxon>Niabella</taxon>
    </lineage>
</organism>